<organism evidence="1 2">
    <name type="scientific">Mycena alexandri</name>
    <dbReference type="NCBI Taxonomy" id="1745969"/>
    <lineage>
        <taxon>Eukaryota</taxon>
        <taxon>Fungi</taxon>
        <taxon>Dikarya</taxon>
        <taxon>Basidiomycota</taxon>
        <taxon>Agaricomycotina</taxon>
        <taxon>Agaricomycetes</taxon>
        <taxon>Agaricomycetidae</taxon>
        <taxon>Agaricales</taxon>
        <taxon>Marasmiineae</taxon>
        <taxon>Mycenaceae</taxon>
        <taxon>Mycena</taxon>
    </lineage>
</organism>
<sequence length="385" mass="43634">MPPHLPQELIEAIVEEVPTDSLAACSLTAIAFVTCSQRRLFRWMSLANIPAYERAARLLASSPHLGPHFRYLALNLREVPSDYSHLKSILAGLSEIEFLTISGDYTKRNQIGENPSLIDFLSLPTLRCFALDRLSDVPAALLARAFSLFEEVLLSLITIGDNGDQYSESPSSSAELWHVGVSTDLDESIIAFLLQPKRIQSLHHLQRLSVVFPPIRDSRQHRFEELLIACSENLDSLELELETPPTYIPTLPALTHLELWLDVELTKTPAELHSIIAATIASTPHLEVLTLAFLDRPETPRRPNRQRWTITRPEAWADLDSAFMDMRDLCEVGFSLRWFPHEPERFAAFTSFIQAHFPRSFDAELISFSYRPCSQHPMDSFASIY</sequence>
<evidence type="ECO:0008006" key="3">
    <source>
        <dbReference type="Google" id="ProtNLM"/>
    </source>
</evidence>
<dbReference type="AlphaFoldDB" id="A0AAD6X3E5"/>
<accession>A0AAD6X3E5</accession>
<name>A0AAD6X3E5_9AGAR</name>
<proteinExistence type="predicted"/>
<dbReference type="EMBL" id="JARJCM010000052">
    <property type="protein sequence ID" value="KAJ7035212.1"/>
    <property type="molecule type" value="Genomic_DNA"/>
</dbReference>
<comment type="caution">
    <text evidence="1">The sequence shown here is derived from an EMBL/GenBank/DDBJ whole genome shotgun (WGS) entry which is preliminary data.</text>
</comment>
<reference evidence="1" key="1">
    <citation type="submission" date="2023-03" db="EMBL/GenBank/DDBJ databases">
        <title>Massive genome expansion in bonnet fungi (Mycena s.s.) driven by repeated elements and novel gene families across ecological guilds.</title>
        <authorList>
            <consortium name="Lawrence Berkeley National Laboratory"/>
            <person name="Harder C.B."/>
            <person name="Miyauchi S."/>
            <person name="Viragh M."/>
            <person name="Kuo A."/>
            <person name="Thoen E."/>
            <person name="Andreopoulos B."/>
            <person name="Lu D."/>
            <person name="Skrede I."/>
            <person name="Drula E."/>
            <person name="Henrissat B."/>
            <person name="Morin E."/>
            <person name="Kohler A."/>
            <person name="Barry K."/>
            <person name="LaButti K."/>
            <person name="Morin E."/>
            <person name="Salamov A."/>
            <person name="Lipzen A."/>
            <person name="Mereny Z."/>
            <person name="Hegedus B."/>
            <person name="Baldrian P."/>
            <person name="Stursova M."/>
            <person name="Weitz H."/>
            <person name="Taylor A."/>
            <person name="Grigoriev I.V."/>
            <person name="Nagy L.G."/>
            <person name="Martin F."/>
            <person name="Kauserud H."/>
        </authorList>
    </citation>
    <scope>NUCLEOTIDE SEQUENCE</scope>
    <source>
        <strain evidence="1">CBHHK200</strain>
    </source>
</reference>
<keyword evidence="2" id="KW-1185">Reference proteome</keyword>
<gene>
    <name evidence="1" type="ORF">C8F04DRAFT_1259266</name>
</gene>
<protein>
    <recommendedName>
        <fullName evidence="3">F-box domain-containing protein</fullName>
    </recommendedName>
</protein>
<evidence type="ECO:0000313" key="1">
    <source>
        <dbReference type="EMBL" id="KAJ7035212.1"/>
    </source>
</evidence>
<dbReference type="Proteomes" id="UP001218188">
    <property type="component" value="Unassembled WGS sequence"/>
</dbReference>
<evidence type="ECO:0000313" key="2">
    <source>
        <dbReference type="Proteomes" id="UP001218188"/>
    </source>
</evidence>